<feature type="domain" description="C2H2-type" evidence="9">
    <location>
        <begin position="241"/>
        <end position="268"/>
    </location>
</feature>
<dbReference type="GO" id="GO:0003700">
    <property type="term" value="F:DNA-binding transcription factor activity"/>
    <property type="evidence" value="ECO:0007669"/>
    <property type="project" value="TreeGrafter"/>
</dbReference>
<evidence type="ECO:0000256" key="5">
    <source>
        <dbReference type="ARBA" id="ARBA00022833"/>
    </source>
</evidence>
<dbReference type="SUPFAM" id="SSF57667">
    <property type="entry name" value="beta-beta-alpha zinc fingers"/>
    <property type="match status" value="5"/>
</dbReference>
<dbReference type="Pfam" id="PF13912">
    <property type="entry name" value="zf-C2H2_6"/>
    <property type="match status" value="1"/>
</dbReference>
<protein>
    <recommendedName>
        <fullName evidence="9">C2H2-type domain-containing protein</fullName>
    </recommendedName>
</protein>
<evidence type="ECO:0000256" key="2">
    <source>
        <dbReference type="ARBA" id="ARBA00022723"/>
    </source>
</evidence>
<feature type="domain" description="C2H2-type" evidence="9">
    <location>
        <begin position="326"/>
        <end position="349"/>
    </location>
</feature>
<feature type="compositionally biased region" description="Polar residues" evidence="8">
    <location>
        <begin position="427"/>
        <end position="442"/>
    </location>
</feature>
<sequence>EDSDSDTEKNVLSFQNDNYQFLEIEQCDNGLDVATENVTTTVLDDNKFLLNELVNNSVPPVDSTSNMDVSKPHTCIFCEKKFAREKAFLSHMKLHDDNFEISFLTCAKCETTFDDLGSLQSHVDTCIVKKEPMNVDSDGSDDYFNPFVDKSPKKFLNIQQPRKIKSEFSFHDDRSTLFRVSSGKFACTSCTKSFKTRQKLFRHAWIHRNKEYNCEVCHTSFYTSVKLEDHMETFHSPDKPFVCEECGKGYSSQRSLNDHKAYHLNRSRQLCCPYCKKQFSSRQGFTIHQRIHTGERPYICEYCTKPFRDGATLRKHELIHTGERPFKCPICEAAFNQKVVLREHIRGVHVFKVKARICELCNEEKPDSESLSEHLVKHSDEMRGPATYKRRNPFIIKWTEEHLESSKMKSSALLNKKKNMKKGRPKGSSSDQSNKKVFTIHKNNIRNSKKLSKIRKPITPPIRKSKREKKFSQVFSNYIQEDLDLLLELSKEEDFKAKKSKVSAKKSITKIKNSRGKRQLKNAPGKMKRKRKPRAKTLDSSEDDNSSNDGTLIDSKIQVKSTIIVGREIEHNPSLNFMETCAMCNEKFSSREDLLTHVTIHI</sequence>
<keyword evidence="6" id="KW-0539">Nucleus</keyword>
<keyword evidence="4 7" id="KW-0863">Zinc-finger</keyword>
<dbReference type="GO" id="GO:0006357">
    <property type="term" value="P:regulation of transcription by RNA polymerase II"/>
    <property type="evidence" value="ECO:0007669"/>
    <property type="project" value="TreeGrafter"/>
</dbReference>
<name>A0A1B6D1P3_9HEMI</name>
<comment type="subcellular location">
    <subcellularLocation>
        <location evidence="1">Nucleus</location>
    </subcellularLocation>
</comment>
<feature type="domain" description="C2H2-type" evidence="9">
    <location>
        <begin position="73"/>
        <end position="100"/>
    </location>
</feature>
<dbReference type="GO" id="GO:0008270">
    <property type="term" value="F:zinc ion binding"/>
    <property type="evidence" value="ECO:0007669"/>
    <property type="project" value="UniProtKB-KW"/>
</dbReference>
<feature type="non-terminal residue" evidence="10">
    <location>
        <position position="1"/>
    </location>
</feature>
<dbReference type="GO" id="GO:0045893">
    <property type="term" value="P:positive regulation of DNA-templated transcription"/>
    <property type="evidence" value="ECO:0007669"/>
    <property type="project" value="UniProtKB-ARBA"/>
</dbReference>
<dbReference type="InterPro" id="IPR013087">
    <property type="entry name" value="Znf_C2H2_type"/>
</dbReference>
<evidence type="ECO:0000259" key="9">
    <source>
        <dbReference type="PROSITE" id="PS50157"/>
    </source>
</evidence>
<feature type="domain" description="C2H2-type" evidence="9">
    <location>
        <begin position="185"/>
        <end position="212"/>
    </location>
</feature>
<keyword evidence="3" id="KW-0677">Repeat</keyword>
<reference evidence="10" key="1">
    <citation type="submission" date="2015-12" db="EMBL/GenBank/DDBJ databases">
        <title>De novo transcriptome assembly of four potential Pierce s Disease insect vectors from Arizona vineyards.</title>
        <authorList>
            <person name="Tassone E.E."/>
        </authorList>
    </citation>
    <scope>NUCLEOTIDE SEQUENCE</scope>
</reference>
<dbReference type="GO" id="GO:0005634">
    <property type="term" value="C:nucleus"/>
    <property type="evidence" value="ECO:0007669"/>
    <property type="project" value="UniProtKB-SubCell"/>
</dbReference>
<feature type="domain" description="C2H2-type" evidence="9">
    <location>
        <begin position="298"/>
        <end position="325"/>
    </location>
</feature>
<feature type="region of interest" description="Disordered" evidence="8">
    <location>
        <begin position="498"/>
        <end position="552"/>
    </location>
</feature>
<dbReference type="PROSITE" id="PS50157">
    <property type="entry name" value="ZINC_FINGER_C2H2_2"/>
    <property type="match status" value="8"/>
</dbReference>
<accession>A0A1B6D1P3</accession>
<feature type="compositionally biased region" description="Basic residues" evidence="8">
    <location>
        <begin position="498"/>
        <end position="535"/>
    </location>
</feature>
<dbReference type="InterPro" id="IPR036236">
    <property type="entry name" value="Znf_C2H2_sf"/>
</dbReference>
<dbReference type="AlphaFoldDB" id="A0A1B6D1P3"/>
<evidence type="ECO:0000256" key="7">
    <source>
        <dbReference type="PROSITE-ProRule" id="PRU00042"/>
    </source>
</evidence>
<dbReference type="FunFam" id="3.30.160.60:FF:002343">
    <property type="entry name" value="Zinc finger protein 33A"/>
    <property type="match status" value="1"/>
</dbReference>
<organism evidence="10">
    <name type="scientific">Clastoptera arizonana</name>
    <name type="common">Arizona spittle bug</name>
    <dbReference type="NCBI Taxonomy" id="38151"/>
    <lineage>
        <taxon>Eukaryota</taxon>
        <taxon>Metazoa</taxon>
        <taxon>Ecdysozoa</taxon>
        <taxon>Arthropoda</taxon>
        <taxon>Hexapoda</taxon>
        <taxon>Insecta</taxon>
        <taxon>Pterygota</taxon>
        <taxon>Neoptera</taxon>
        <taxon>Paraneoptera</taxon>
        <taxon>Hemiptera</taxon>
        <taxon>Auchenorrhyncha</taxon>
        <taxon>Cercopoidea</taxon>
        <taxon>Clastopteridae</taxon>
        <taxon>Clastoptera</taxon>
    </lineage>
</organism>
<dbReference type="SMART" id="SM00355">
    <property type="entry name" value="ZnF_C2H2"/>
    <property type="match status" value="10"/>
</dbReference>
<proteinExistence type="predicted"/>
<gene>
    <name evidence="10" type="ORF">g.7518</name>
</gene>
<keyword evidence="5" id="KW-0862">Zinc</keyword>
<dbReference type="FunFam" id="3.30.160.60:FF:001732">
    <property type="entry name" value="Zgc:162936"/>
    <property type="match status" value="1"/>
</dbReference>
<feature type="domain" description="C2H2-type" evidence="9">
    <location>
        <begin position="579"/>
        <end position="602"/>
    </location>
</feature>
<dbReference type="EMBL" id="GEDC01017755">
    <property type="protein sequence ID" value="JAS19543.1"/>
    <property type="molecule type" value="Transcribed_RNA"/>
</dbReference>
<evidence type="ECO:0000256" key="6">
    <source>
        <dbReference type="ARBA" id="ARBA00023242"/>
    </source>
</evidence>
<dbReference type="GO" id="GO:0000978">
    <property type="term" value="F:RNA polymerase II cis-regulatory region sequence-specific DNA binding"/>
    <property type="evidence" value="ECO:0007669"/>
    <property type="project" value="TreeGrafter"/>
</dbReference>
<feature type="compositionally biased region" description="Basic residues" evidence="8">
    <location>
        <begin position="415"/>
        <end position="425"/>
    </location>
</feature>
<dbReference type="Gene3D" id="3.30.160.60">
    <property type="entry name" value="Classic Zinc Finger"/>
    <property type="match status" value="6"/>
</dbReference>
<evidence type="ECO:0000313" key="10">
    <source>
        <dbReference type="EMBL" id="JAS19543.1"/>
    </source>
</evidence>
<dbReference type="PANTHER" id="PTHR24390">
    <property type="entry name" value="ZINC FINGER PROTEIN"/>
    <property type="match status" value="1"/>
</dbReference>
<feature type="domain" description="C2H2-type" evidence="9">
    <location>
        <begin position="270"/>
        <end position="297"/>
    </location>
</feature>
<feature type="domain" description="C2H2-type" evidence="9">
    <location>
        <begin position="212"/>
        <end position="240"/>
    </location>
</feature>
<dbReference type="FunFam" id="3.30.160.60:FF:000100">
    <property type="entry name" value="Zinc finger 45-like"/>
    <property type="match status" value="1"/>
</dbReference>
<keyword evidence="2" id="KW-0479">Metal-binding</keyword>
<evidence type="ECO:0000256" key="1">
    <source>
        <dbReference type="ARBA" id="ARBA00004123"/>
    </source>
</evidence>
<feature type="region of interest" description="Disordered" evidence="8">
    <location>
        <begin position="408"/>
        <end position="469"/>
    </location>
</feature>
<dbReference type="GO" id="GO:0005694">
    <property type="term" value="C:chromosome"/>
    <property type="evidence" value="ECO:0007669"/>
    <property type="project" value="UniProtKB-ARBA"/>
</dbReference>
<dbReference type="PROSITE" id="PS00028">
    <property type="entry name" value="ZINC_FINGER_C2H2_1"/>
    <property type="match status" value="8"/>
</dbReference>
<evidence type="ECO:0000256" key="8">
    <source>
        <dbReference type="SAM" id="MobiDB-lite"/>
    </source>
</evidence>
<evidence type="ECO:0000256" key="4">
    <source>
        <dbReference type="ARBA" id="ARBA00022771"/>
    </source>
</evidence>
<dbReference type="PANTHER" id="PTHR24390:SF242">
    <property type="entry name" value="ZINC FINGER PROTEIN 76"/>
    <property type="match status" value="1"/>
</dbReference>
<feature type="compositionally biased region" description="Basic residues" evidence="8">
    <location>
        <begin position="443"/>
        <end position="456"/>
    </location>
</feature>
<dbReference type="Pfam" id="PF00096">
    <property type="entry name" value="zf-C2H2"/>
    <property type="match status" value="4"/>
</dbReference>
<evidence type="ECO:0000256" key="3">
    <source>
        <dbReference type="ARBA" id="ARBA00022737"/>
    </source>
</evidence>